<name>A0A6H5H4R4_9HEMI</name>
<dbReference type="Proteomes" id="UP000479000">
    <property type="component" value="Unassembled WGS sequence"/>
</dbReference>
<dbReference type="AlphaFoldDB" id="A0A6H5H4R4"/>
<reference evidence="1 2" key="1">
    <citation type="submission" date="2020-02" db="EMBL/GenBank/DDBJ databases">
        <authorList>
            <person name="Ferguson B K."/>
        </authorList>
    </citation>
    <scope>NUCLEOTIDE SEQUENCE [LARGE SCALE GENOMIC DNA]</scope>
</reference>
<evidence type="ECO:0000313" key="2">
    <source>
        <dbReference type="Proteomes" id="UP000479000"/>
    </source>
</evidence>
<protein>
    <submittedName>
        <fullName evidence="1">Uncharacterized protein</fullName>
    </submittedName>
</protein>
<proteinExistence type="predicted"/>
<accession>A0A6H5H4R4</accession>
<sequence length="261" mass="29641">MRKYPIPSAFMDWGCYFGAEGLRRKYSRHGAHYWRAARTSITPFCRVLIRRLEPCRTAARCPSYRLNYSRLTSANAGEGGNWGVAVSRKKLETPHDWLPGAAKCSCISRKTTPKTYPEDGRGFWGNRRPRELRRLESCDRRIEVKLTRKQKLELTHSIMSLISMLTLISKLSLISMLTLISKLTLNSKAICTLSRASQVLNSPRRTQVRVGRPILRLNLGSALSLRMRRSRPTIDPKQQRCGGTVPLTMFPGGTKFSSVNN</sequence>
<evidence type="ECO:0000313" key="1">
    <source>
        <dbReference type="EMBL" id="CAB0010864.1"/>
    </source>
</evidence>
<dbReference type="EMBL" id="CADCXU010023359">
    <property type="protein sequence ID" value="CAB0010864.1"/>
    <property type="molecule type" value="Genomic_DNA"/>
</dbReference>
<keyword evidence="2" id="KW-1185">Reference proteome</keyword>
<gene>
    <name evidence="1" type="ORF">NTEN_LOCUS15857</name>
</gene>
<organism evidence="1 2">
    <name type="scientific">Nesidiocoris tenuis</name>
    <dbReference type="NCBI Taxonomy" id="355587"/>
    <lineage>
        <taxon>Eukaryota</taxon>
        <taxon>Metazoa</taxon>
        <taxon>Ecdysozoa</taxon>
        <taxon>Arthropoda</taxon>
        <taxon>Hexapoda</taxon>
        <taxon>Insecta</taxon>
        <taxon>Pterygota</taxon>
        <taxon>Neoptera</taxon>
        <taxon>Paraneoptera</taxon>
        <taxon>Hemiptera</taxon>
        <taxon>Heteroptera</taxon>
        <taxon>Panheteroptera</taxon>
        <taxon>Cimicomorpha</taxon>
        <taxon>Miridae</taxon>
        <taxon>Dicyphina</taxon>
        <taxon>Nesidiocoris</taxon>
    </lineage>
</organism>